<organism evidence="1 2">
    <name type="scientific">Salibacterium qingdaonense</name>
    <dbReference type="NCBI Taxonomy" id="266892"/>
    <lineage>
        <taxon>Bacteria</taxon>
        <taxon>Bacillati</taxon>
        <taxon>Bacillota</taxon>
        <taxon>Bacilli</taxon>
        <taxon>Bacillales</taxon>
        <taxon>Bacillaceae</taxon>
    </lineage>
</organism>
<dbReference type="RefSeq" id="WP_090927095.1">
    <property type="nucleotide sequence ID" value="NZ_FOTY01000013.1"/>
</dbReference>
<dbReference type="SUPFAM" id="SSF53067">
    <property type="entry name" value="Actin-like ATPase domain"/>
    <property type="match status" value="1"/>
</dbReference>
<protein>
    <submittedName>
        <fullName evidence="1">Type IV pilus assembly protein PilM</fullName>
    </submittedName>
</protein>
<keyword evidence="2" id="KW-1185">Reference proteome</keyword>
<dbReference type="InterPro" id="IPR005883">
    <property type="entry name" value="PilM"/>
</dbReference>
<sequence length="327" mass="37348">MTLFQRKKDKRNALIIKDHVIRYIRARKPDLDDVEVMEERYLPPGVIQEGRVKDEETLRQILKECADLWDLQRKPVQYCVPDAFVVAREVSLPEEVGKDEISAYLYMEVGDSIAVPFDDPVFDYVYVPKSHDVILLVAPRGPVETYAGLLESLNCRPNAADISSLCFYRALEMSEAVDQNAHTLIVLVDLYAVNISIFHEGRPLFISRMSLEAGEEDWSIQTGRFRSYQPVWNGNPKTLQQQAVTAAEEVERIMNFYRYSMKRGEKGVDGIFTGGDHPFLERWTDTLAGRLDIPVKKAGAARITAGQEEVPMRYYENAGLVLKQNIR</sequence>
<evidence type="ECO:0000313" key="1">
    <source>
        <dbReference type="EMBL" id="SFM06238.1"/>
    </source>
</evidence>
<accession>A0A1I4MSM4</accession>
<dbReference type="EMBL" id="FOTY01000013">
    <property type="protein sequence ID" value="SFM06238.1"/>
    <property type="molecule type" value="Genomic_DNA"/>
</dbReference>
<dbReference type="AlphaFoldDB" id="A0A1I4MSM4"/>
<dbReference type="OrthoDB" id="2690797at2"/>
<reference evidence="1 2" key="1">
    <citation type="submission" date="2016-10" db="EMBL/GenBank/DDBJ databases">
        <authorList>
            <person name="de Groot N.N."/>
        </authorList>
    </citation>
    <scope>NUCLEOTIDE SEQUENCE [LARGE SCALE GENOMIC DNA]</scope>
    <source>
        <strain evidence="1 2">CGMCC 1.6134</strain>
    </source>
</reference>
<proteinExistence type="predicted"/>
<evidence type="ECO:0000313" key="2">
    <source>
        <dbReference type="Proteomes" id="UP000199668"/>
    </source>
</evidence>
<gene>
    <name evidence="1" type="ORF">SAMN04488054_11336</name>
</gene>
<dbReference type="STRING" id="266892.SAMN04488054_11336"/>
<dbReference type="Gene3D" id="3.30.1490.300">
    <property type="match status" value="1"/>
</dbReference>
<dbReference type="Proteomes" id="UP000199668">
    <property type="component" value="Unassembled WGS sequence"/>
</dbReference>
<name>A0A1I4MSM4_9BACI</name>
<dbReference type="Pfam" id="PF11104">
    <property type="entry name" value="PilM_2"/>
    <property type="match status" value="1"/>
</dbReference>
<dbReference type="Gene3D" id="3.30.420.40">
    <property type="match status" value="2"/>
</dbReference>
<dbReference type="InterPro" id="IPR043129">
    <property type="entry name" value="ATPase_NBD"/>
</dbReference>